<comment type="similarity">
    <text evidence="1 6">Belongs to the phosphopentomutase family.</text>
</comment>
<dbReference type="PIRSF" id="PIRSF001491">
    <property type="entry name" value="Ppentomutase"/>
    <property type="match status" value="1"/>
</dbReference>
<sequence>MGHTIMTNTNYRFPRVFAIALDSIGIGEAPDAAKFNDVGADTLGHIGAFMKGGLHLPNMQRLGLGNIRSDNPIEGVEPIEHPIGCYGKMTVTSWGNDSLDGHWEMMCLPVRFNMSFFPNGFPQQIVDKLEAFSGRKVIVNKPYSGTEVIKDYGEHQMETGDLILYTSGDSVLQIAAHEDVIPLEELYRISEYARTLINGPEIVMGRVIARPYVGPDKDHFTRTSNRHDYGLEPTAPTALDYLHGAGLDVLAVGKTNDIFSGHGIDRGWRNKSNMDGMDHVDEAMGLDFTGLCFANLVDFDAMYGHRRNAQGDAEALMDFDRRLGTVLDAMRPDDLLMITADHGNDPTYTGTDHTREFVPLLAYSPTMHHPGTSLGVRSTCSDMGATILDNFHVEGNGEGTSFLEAIS</sequence>
<dbReference type="GO" id="GO:0006018">
    <property type="term" value="P:2-deoxyribose 1-phosphate catabolic process"/>
    <property type="evidence" value="ECO:0007669"/>
    <property type="project" value="UniProtKB-UniRule"/>
</dbReference>
<evidence type="ECO:0000313" key="10">
    <source>
        <dbReference type="Proteomes" id="UP000003656"/>
    </source>
</evidence>
<evidence type="ECO:0000256" key="2">
    <source>
        <dbReference type="ARBA" id="ARBA00022490"/>
    </source>
</evidence>
<dbReference type="SUPFAM" id="SSF143856">
    <property type="entry name" value="DeoB insert domain-like"/>
    <property type="match status" value="1"/>
</dbReference>
<feature type="binding site" evidence="6">
    <location>
        <position position="342"/>
    </location>
    <ligand>
        <name>Mn(2+)</name>
        <dbReference type="ChEBI" id="CHEBI:29035"/>
        <label>1</label>
    </ligand>
</feature>
<dbReference type="AlphaFoldDB" id="D1NUX4"/>
<dbReference type="Gene3D" id="3.40.720.10">
    <property type="entry name" value="Alkaline Phosphatase, subunit A"/>
    <property type="match status" value="1"/>
</dbReference>
<dbReference type="InterPro" id="IPR024052">
    <property type="entry name" value="Phosphopentomutase_DeoB_cap_sf"/>
</dbReference>
<dbReference type="STRING" id="561180.BIFGAL_03652"/>
<feature type="binding site" evidence="6">
    <location>
        <position position="305"/>
    </location>
    <ligand>
        <name>Mn(2+)</name>
        <dbReference type="ChEBI" id="CHEBI:29035"/>
        <label>2</label>
    </ligand>
</feature>
<dbReference type="HAMAP" id="MF_00740">
    <property type="entry name" value="Phosphopentomut"/>
    <property type="match status" value="1"/>
</dbReference>
<feature type="domain" description="Metalloenzyme" evidence="8">
    <location>
        <begin position="15"/>
        <end position="394"/>
    </location>
</feature>
<dbReference type="GO" id="GO:0006015">
    <property type="term" value="P:5-phosphoribose 1-diphosphate biosynthetic process"/>
    <property type="evidence" value="ECO:0007669"/>
    <property type="project" value="UniProtKB-UniPathway"/>
</dbReference>
<dbReference type="PANTHER" id="PTHR21110">
    <property type="entry name" value="PHOSPHOPENTOMUTASE"/>
    <property type="match status" value="1"/>
</dbReference>
<dbReference type="InterPro" id="IPR010045">
    <property type="entry name" value="DeoB"/>
</dbReference>
<name>D1NUX4_9BIFI</name>
<feature type="binding site" evidence="6">
    <location>
        <position position="353"/>
    </location>
    <ligand>
        <name>Mn(2+)</name>
        <dbReference type="ChEBI" id="CHEBI:29035"/>
        <label>2</label>
    </ligand>
</feature>
<feature type="binding site" evidence="6">
    <location>
        <position position="22"/>
    </location>
    <ligand>
        <name>Mn(2+)</name>
        <dbReference type="ChEBI" id="CHEBI:29035"/>
        <label>1</label>
    </ligand>
</feature>
<dbReference type="GO" id="GO:0043094">
    <property type="term" value="P:metabolic compound salvage"/>
    <property type="evidence" value="ECO:0007669"/>
    <property type="project" value="UniProtKB-UniRule"/>
</dbReference>
<evidence type="ECO:0000256" key="4">
    <source>
        <dbReference type="ARBA" id="ARBA00023211"/>
    </source>
</evidence>
<dbReference type="FunFam" id="3.30.70.1250:FF:000001">
    <property type="entry name" value="Phosphopentomutase"/>
    <property type="match status" value="1"/>
</dbReference>
<keyword evidence="2 6" id="KW-0963">Cytoplasm</keyword>
<dbReference type="eggNOG" id="COG1015">
    <property type="taxonomic scope" value="Bacteria"/>
</dbReference>
<dbReference type="SUPFAM" id="SSF53649">
    <property type="entry name" value="Alkaline phosphatase-like"/>
    <property type="match status" value="1"/>
</dbReference>
<gene>
    <name evidence="6 9" type="primary">deoB</name>
    <name evidence="9" type="ORF">BIFGAL_03652</name>
</gene>
<dbReference type="Pfam" id="PF01676">
    <property type="entry name" value="Metalloenzyme"/>
    <property type="match status" value="1"/>
</dbReference>
<keyword evidence="3 6" id="KW-0479">Metal-binding</keyword>
<comment type="caution">
    <text evidence="9">The sequence shown here is derived from an EMBL/GenBank/DDBJ whole genome shotgun (WGS) entry which is preliminary data.</text>
</comment>
<evidence type="ECO:0000256" key="6">
    <source>
        <dbReference type="HAMAP-Rule" id="MF_00740"/>
    </source>
</evidence>
<evidence type="ECO:0000256" key="5">
    <source>
        <dbReference type="ARBA" id="ARBA00023235"/>
    </source>
</evidence>
<evidence type="ECO:0000256" key="1">
    <source>
        <dbReference type="ARBA" id="ARBA00010373"/>
    </source>
</evidence>
<dbReference type="CDD" id="cd16009">
    <property type="entry name" value="PPM"/>
    <property type="match status" value="1"/>
</dbReference>
<evidence type="ECO:0000256" key="7">
    <source>
        <dbReference type="NCBIfam" id="TIGR01696"/>
    </source>
</evidence>
<dbReference type="GO" id="GO:0005829">
    <property type="term" value="C:cytosol"/>
    <property type="evidence" value="ECO:0007669"/>
    <property type="project" value="TreeGrafter"/>
</dbReference>
<dbReference type="Proteomes" id="UP000003656">
    <property type="component" value="Unassembled WGS sequence"/>
</dbReference>
<comment type="cofactor">
    <cofactor evidence="6">
        <name>Mn(2+)</name>
        <dbReference type="ChEBI" id="CHEBI:29035"/>
    </cofactor>
    <text evidence="6">Binds 2 manganese ions.</text>
</comment>
<comment type="subcellular location">
    <subcellularLocation>
        <location evidence="6">Cytoplasm</location>
    </subcellularLocation>
</comment>
<dbReference type="GO" id="GO:0009117">
    <property type="term" value="P:nucleotide metabolic process"/>
    <property type="evidence" value="ECO:0007669"/>
    <property type="project" value="UniProtKB-UniRule"/>
</dbReference>
<dbReference type="GO" id="GO:0008973">
    <property type="term" value="F:phosphopentomutase activity"/>
    <property type="evidence" value="ECO:0007669"/>
    <property type="project" value="UniProtKB-UniRule"/>
</dbReference>
<evidence type="ECO:0000313" key="9">
    <source>
        <dbReference type="EMBL" id="EFA22625.1"/>
    </source>
</evidence>
<comment type="catalytic activity">
    <reaction evidence="6">
        <text>alpha-D-ribose 1-phosphate = D-ribose 5-phosphate</text>
        <dbReference type="Rhea" id="RHEA:18793"/>
        <dbReference type="ChEBI" id="CHEBI:57720"/>
        <dbReference type="ChEBI" id="CHEBI:78346"/>
        <dbReference type="EC" id="5.4.2.7"/>
    </reaction>
</comment>
<keyword evidence="4 6" id="KW-0464">Manganese</keyword>
<dbReference type="Gene3D" id="3.30.70.1250">
    <property type="entry name" value="Phosphopentomutase"/>
    <property type="match status" value="1"/>
</dbReference>
<evidence type="ECO:0000259" key="8">
    <source>
        <dbReference type="Pfam" id="PF01676"/>
    </source>
</evidence>
<dbReference type="EMBL" id="ABXB03000003">
    <property type="protein sequence ID" value="EFA22625.1"/>
    <property type="molecule type" value="Genomic_DNA"/>
</dbReference>
<dbReference type="NCBIfam" id="TIGR01696">
    <property type="entry name" value="deoB"/>
    <property type="match status" value="1"/>
</dbReference>
<reference evidence="9 10" key="1">
    <citation type="submission" date="2009-11" db="EMBL/GenBank/DDBJ databases">
        <authorList>
            <person name="Weinstock G."/>
            <person name="Sodergren E."/>
            <person name="Clifton S."/>
            <person name="Fulton L."/>
            <person name="Fulton B."/>
            <person name="Courtney L."/>
            <person name="Fronick C."/>
            <person name="Harrison M."/>
            <person name="Strong C."/>
            <person name="Farmer C."/>
            <person name="Delahaunty K."/>
            <person name="Markovic C."/>
            <person name="Hall O."/>
            <person name="Minx P."/>
            <person name="Tomlinson C."/>
            <person name="Mitreva M."/>
            <person name="Nelson J."/>
            <person name="Hou S."/>
            <person name="Wollam A."/>
            <person name="Pepin K.H."/>
            <person name="Johnson M."/>
            <person name="Bhonagiri V."/>
            <person name="Nash W.E."/>
            <person name="Warren W."/>
            <person name="Chinwalla A."/>
            <person name="Mardis E.R."/>
            <person name="Wilson R.K."/>
        </authorList>
    </citation>
    <scope>NUCLEOTIDE SEQUENCE [LARGE SCALE GENOMIC DNA]</scope>
    <source>
        <strain evidence="9 10">DSM 20093</strain>
    </source>
</reference>
<organism evidence="9 10">
    <name type="scientific">Bifidobacterium gallicum DSM 20093 = LMG 11596</name>
    <dbReference type="NCBI Taxonomy" id="561180"/>
    <lineage>
        <taxon>Bacteria</taxon>
        <taxon>Bacillati</taxon>
        <taxon>Actinomycetota</taxon>
        <taxon>Actinomycetes</taxon>
        <taxon>Bifidobacteriales</taxon>
        <taxon>Bifidobacteriaceae</taxon>
        <taxon>Bifidobacterium</taxon>
    </lineage>
</organism>
<dbReference type="GO" id="GO:0000287">
    <property type="term" value="F:magnesium ion binding"/>
    <property type="evidence" value="ECO:0007669"/>
    <property type="project" value="UniProtKB-UniRule"/>
</dbReference>
<dbReference type="PANTHER" id="PTHR21110:SF0">
    <property type="entry name" value="PHOSPHOPENTOMUTASE"/>
    <property type="match status" value="1"/>
</dbReference>
<dbReference type="UniPathway" id="UPA00087">
    <property type="reaction ID" value="UER00173"/>
</dbReference>
<dbReference type="GO" id="GO:0030145">
    <property type="term" value="F:manganese ion binding"/>
    <property type="evidence" value="ECO:0007669"/>
    <property type="project" value="UniProtKB-UniRule"/>
</dbReference>
<keyword evidence="5 6" id="KW-0413">Isomerase</keyword>
<accession>D1NUX4</accession>
<comment type="catalytic activity">
    <reaction evidence="6">
        <text>2-deoxy-alpha-D-ribose 1-phosphate = 2-deoxy-D-ribose 5-phosphate</text>
        <dbReference type="Rhea" id="RHEA:27658"/>
        <dbReference type="ChEBI" id="CHEBI:57259"/>
        <dbReference type="ChEBI" id="CHEBI:62877"/>
        <dbReference type="EC" id="5.4.2.7"/>
    </reaction>
</comment>
<comment type="function">
    <text evidence="6">Isomerase that catalyzes the conversion of deoxy-ribose 1-phosphate (dRib-1-P) and ribose 1-phosphate (Rib-1-P) to deoxy-ribose 5-phosphate (dRib-5-P) and ribose 5-phosphate (Rib-5-P), respectively.</text>
</comment>
<dbReference type="InterPro" id="IPR017850">
    <property type="entry name" value="Alkaline_phosphatase_core_sf"/>
</dbReference>
<dbReference type="NCBIfam" id="NF003766">
    <property type="entry name" value="PRK05362.1"/>
    <property type="match status" value="1"/>
</dbReference>
<dbReference type="EC" id="5.4.2.7" evidence="6 7"/>
<dbReference type="InterPro" id="IPR006124">
    <property type="entry name" value="Metalloenzyme"/>
</dbReference>
<proteinExistence type="inferred from homology"/>
<comment type="pathway">
    <text evidence="6">Carbohydrate degradation; 2-deoxy-D-ribose 1-phosphate degradation; D-glyceraldehyde 3-phosphate and acetaldehyde from 2-deoxy-alpha-D-ribose 1-phosphate: step 1/2.</text>
</comment>
<feature type="binding site" evidence="6">
    <location>
        <position position="300"/>
    </location>
    <ligand>
        <name>Mn(2+)</name>
        <dbReference type="ChEBI" id="CHEBI:29035"/>
        <label>2</label>
    </ligand>
</feature>
<evidence type="ECO:0000256" key="3">
    <source>
        <dbReference type="ARBA" id="ARBA00022723"/>
    </source>
</evidence>
<protein>
    <recommendedName>
        <fullName evidence="6 7">Phosphopentomutase</fullName>
        <ecNumber evidence="6 7">5.4.2.7</ecNumber>
    </recommendedName>
    <alternativeName>
        <fullName evidence="6">Phosphodeoxyribomutase</fullName>
    </alternativeName>
</protein>
<feature type="binding site" evidence="6">
    <location>
        <position position="341"/>
    </location>
    <ligand>
        <name>Mn(2+)</name>
        <dbReference type="ChEBI" id="CHEBI:29035"/>
        <label>1</label>
    </ligand>
</feature>